<evidence type="ECO:0000256" key="1">
    <source>
        <dbReference type="SAM" id="MobiDB-lite"/>
    </source>
</evidence>
<reference evidence="3 4" key="1">
    <citation type="journal article" date="2019" name="Int. J. Syst. Evol. Microbiol.">
        <title>The Global Catalogue of Microorganisms (GCM) 10K type strain sequencing project: providing services to taxonomists for standard genome sequencing and annotation.</title>
        <authorList>
            <consortium name="The Broad Institute Genomics Platform"/>
            <consortium name="The Broad Institute Genome Sequencing Center for Infectious Disease"/>
            <person name="Wu L."/>
            <person name="Ma J."/>
        </authorList>
    </citation>
    <scope>NUCLEOTIDE SEQUENCE [LARGE SCALE GENOMIC DNA]</scope>
    <source>
        <strain evidence="3 4">CGMCC 1.12125</strain>
    </source>
</reference>
<proteinExistence type="predicted"/>
<dbReference type="Proteomes" id="UP001597119">
    <property type="component" value="Unassembled WGS sequence"/>
</dbReference>
<keyword evidence="2" id="KW-1133">Transmembrane helix</keyword>
<feature type="transmembrane region" description="Helical" evidence="2">
    <location>
        <begin position="33"/>
        <end position="51"/>
    </location>
</feature>
<evidence type="ECO:0000313" key="3">
    <source>
        <dbReference type="EMBL" id="MFD1585968.1"/>
    </source>
</evidence>
<feature type="region of interest" description="Disordered" evidence="1">
    <location>
        <begin position="1"/>
        <end position="30"/>
    </location>
</feature>
<keyword evidence="2" id="KW-0812">Transmembrane</keyword>
<comment type="caution">
    <text evidence="3">The sequence shown here is derived from an EMBL/GenBank/DDBJ whole genome shotgun (WGS) entry which is preliminary data.</text>
</comment>
<dbReference type="AlphaFoldDB" id="A0ABD6C9B2"/>
<keyword evidence="2" id="KW-0472">Membrane</keyword>
<sequence length="58" mass="6298">MSQLAQIASVHSRATAPTDPDRSAPNQSTQGGLLRKLLLILVLGIVVYLVTRRGDSRR</sequence>
<dbReference type="EMBL" id="JBHUDJ010000001">
    <property type="protein sequence ID" value="MFD1585968.1"/>
    <property type="molecule type" value="Genomic_DNA"/>
</dbReference>
<organism evidence="3 4">
    <name type="scientific">Halorientalis brevis</name>
    <dbReference type="NCBI Taxonomy" id="1126241"/>
    <lineage>
        <taxon>Archaea</taxon>
        <taxon>Methanobacteriati</taxon>
        <taxon>Methanobacteriota</taxon>
        <taxon>Stenosarchaea group</taxon>
        <taxon>Halobacteria</taxon>
        <taxon>Halobacteriales</taxon>
        <taxon>Haloarculaceae</taxon>
        <taxon>Halorientalis</taxon>
    </lineage>
</organism>
<accession>A0ABD6C9B2</accession>
<protein>
    <submittedName>
        <fullName evidence="3">Uncharacterized protein</fullName>
    </submittedName>
</protein>
<gene>
    <name evidence="3" type="ORF">ACFR9U_03160</name>
</gene>
<name>A0ABD6C9B2_9EURY</name>
<evidence type="ECO:0000256" key="2">
    <source>
        <dbReference type="SAM" id="Phobius"/>
    </source>
</evidence>
<keyword evidence="4" id="KW-1185">Reference proteome</keyword>
<evidence type="ECO:0000313" key="4">
    <source>
        <dbReference type="Proteomes" id="UP001597119"/>
    </source>
</evidence>